<dbReference type="GeneID" id="27140471"/>
<evidence type="ECO:0000256" key="8">
    <source>
        <dbReference type="ARBA" id="ARBA00077755"/>
    </source>
</evidence>
<feature type="domain" description="Glycoside hydrolase family 57 N-terminal" evidence="14">
    <location>
        <begin position="6"/>
        <end position="397"/>
    </location>
</feature>
<sequence length="683" mass="79289">MRGYLTFVLHTHIPYVRKHGKWPFGEEWVFEVISETYIPLLMEFERLRDSGVKFGIGINVTPVLAEQLTDEYMKKAFEEYMERKLKAMEEDLKLGKYDEKAVSYMLNYFKKVYAYWKAINGNIIGKLKELQDQGYVEVITSAATHGYLPLLGRDEAIRAQIANGVATYEKHFGRKPKGIWLPECAYRPEGEWELPGGRKVKRQGIEKFLEEFGLKYFFVESTLIDEGPASKVYGEVPLVETEKTTLRPYWIKGSNVAVFARNRETGHQVWSAHYGYPGDFWYREFHKKAPKSGGQYWRITSKEVDLGEKEFYDPDKAMERVEEHARHFVSLVERLLRDHEEKFGEKGIIVAPYDTELFGHWWFEGVKWLGRVLELLHQRGIETPTLSRFLEKYSGEKHEIELPEGSWGANSDHSTWWNEETEWTWPHIYRAEDRMVAIASRFRGRDKLMDRAIEQLARELLILEASDWQFLITTGQAKEYAKRRVIIHSRDFHRLANELIKYVKTGEFDVKLLEELEERDNPFRPIVVEPYVSENPPELEEYVEPPEVPPEKDDAGEKPKVLTEKATSLALTVKRVKPVRGEARDIKKKAVEASKRGKRKSSKSKKSSRKADASKRVTTGKKTLSNEPSDLLSIKGIGPKTFQKLKRAGVETIEDLKNADIEDLARKTGISTKRLKKFIAQVE</sequence>
<dbReference type="SUPFAM" id="SSF88713">
    <property type="entry name" value="Glycoside hydrolase/deacetylase"/>
    <property type="match status" value="1"/>
</dbReference>
<dbReference type="AlphaFoldDB" id="A0A142CWF0"/>
<name>A0A142CWF0_9EURY</name>
<evidence type="ECO:0000256" key="10">
    <source>
        <dbReference type="PIRSR" id="PIRSR640042-1"/>
    </source>
</evidence>
<dbReference type="InterPro" id="IPR040042">
    <property type="entry name" value="Branching_enz_MT3115-like"/>
</dbReference>
<dbReference type="InterPro" id="IPR027291">
    <property type="entry name" value="Glyco_hydro_38_N_sf"/>
</dbReference>
<feature type="region of interest" description="Disordered" evidence="13">
    <location>
        <begin position="584"/>
        <end position="635"/>
    </location>
</feature>
<dbReference type="Gene3D" id="1.20.1430.10">
    <property type="entry name" value="Families 57/38 glycoside transferase, middle domain"/>
    <property type="match status" value="1"/>
</dbReference>
<keyword evidence="4" id="KW-0328">Glycosyltransferase</keyword>
<evidence type="ECO:0000256" key="9">
    <source>
        <dbReference type="ARBA" id="ARBA00080565"/>
    </source>
</evidence>
<dbReference type="OrthoDB" id="18576at2157"/>
<dbReference type="Pfam" id="PF09210">
    <property type="entry name" value="BE_C"/>
    <property type="match status" value="1"/>
</dbReference>
<dbReference type="Proteomes" id="UP000073604">
    <property type="component" value="Chromosome"/>
</dbReference>
<dbReference type="Pfam" id="PF14520">
    <property type="entry name" value="HHH_5"/>
    <property type="match status" value="1"/>
</dbReference>
<dbReference type="CDD" id="cd10816">
    <property type="entry name" value="GH57N_BE_TK1436_like"/>
    <property type="match status" value="1"/>
</dbReference>
<dbReference type="Gene3D" id="3.20.110.10">
    <property type="entry name" value="Glycoside hydrolase 38, N terminal domain"/>
    <property type="match status" value="1"/>
</dbReference>
<dbReference type="InterPro" id="IPR028995">
    <property type="entry name" value="Glyco_hydro_57/38_cen_sf"/>
</dbReference>
<feature type="compositionally biased region" description="Basic residues" evidence="13">
    <location>
        <begin position="596"/>
        <end position="608"/>
    </location>
</feature>
<evidence type="ECO:0000256" key="12">
    <source>
        <dbReference type="RuleBase" id="RU361196"/>
    </source>
</evidence>
<evidence type="ECO:0000256" key="13">
    <source>
        <dbReference type="SAM" id="MobiDB-lite"/>
    </source>
</evidence>
<dbReference type="KEGG" id="tpep:A0127_07945"/>
<proteinExistence type="inferred from homology"/>
<dbReference type="NCBIfam" id="NF041133">
    <property type="entry name" value="branch_enz_Thcocales"/>
    <property type="match status" value="1"/>
</dbReference>
<dbReference type="SUPFAM" id="SSF47794">
    <property type="entry name" value="Rad51 N-terminal domain-like"/>
    <property type="match status" value="1"/>
</dbReference>
<evidence type="ECO:0000256" key="2">
    <source>
        <dbReference type="ARBA" id="ARBA00006821"/>
    </source>
</evidence>
<dbReference type="GO" id="GO:0030979">
    <property type="term" value="P:alpha-glucan biosynthetic process"/>
    <property type="evidence" value="ECO:0007669"/>
    <property type="project" value="InterPro"/>
</dbReference>
<evidence type="ECO:0000256" key="6">
    <source>
        <dbReference type="ARBA" id="ARBA00023277"/>
    </source>
</evidence>
<reference evidence="17" key="1">
    <citation type="submission" date="2016-03" db="EMBL/GenBank/DDBJ databases">
        <authorList>
            <person name="Oger P.M."/>
        </authorList>
    </citation>
    <scope>NUCLEOTIDE SEQUENCE [LARGE SCALE GENOMIC DNA]</scope>
    <source>
        <strain evidence="17">OG-1</strain>
    </source>
</reference>
<dbReference type="PANTHER" id="PTHR41695">
    <property type="entry name" value="1,4-ALPHA-GLUCAN BRANCHING ENZYME RV3031-RELATED"/>
    <property type="match status" value="1"/>
</dbReference>
<dbReference type="InterPro" id="IPR037090">
    <property type="entry name" value="57_glycoside_trans_central"/>
</dbReference>
<feature type="binding site" evidence="11">
    <location>
        <position position="278"/>
    </location>
    <ligand>
        <name>substrate</name>
    </ligand>
</feature>
<evidence type="ECO:0000259" key="14">
    <source>
        <dbReference type="Pfam" id="PF03065"/>
    </source>
</evidence>
<dbReference type="InterPro" id="IPR011330">
    <property type="entry name" value="Glyco_hydro/deAcase_b/a-brl"/>
</dbReference>
<dbReference type="GO" id="GO:0000166">
    <property type="term" value="F:nucleotide binding"/>
    <property type="evidence" value="ECO:0007669"/>
    <property type="project" value="InterPro"/>
</dbReference>
<evidence type="ECO:0000256" key="4">
    <source>
        <dbReference type="ARBA" id="ARBA00022676"/>
    </source>
</evidence>
<feature type="binding site" evidence="11">
    <location>
        <position position="467"/>
    </location>
    <ligand>
        <name>substrate</name>
    </ligand>
</feature>
<accession>A0A142CWF0</accession>
<dbReference type="GO" id="GO:0005576">
    <property type="term" value="C:extracellular region"/>
    <property type="evidence" value="ECO:0007669"/>
    <property type="project" value="TreeGrafter"/>
</dbReference>
<dbReference type="InterPro" id="IPR053621">
    <property type="entry name" value="Alpha-glucan_branching_enzyme"/>
</dbReference>
<feature type="binding site" evidence="11">
    <location>
        <position position="407"/>
    </location>
    <ligand>
        <name>substrate</name>
    </ligand>
</feature>
<keyword evidence="6 12" id="KW-0119">Carbohydrate metabolism</keyword>
<dbReference type="EC" id="2.4.1.18" evidence="3"/>
<gene>
    <name evidence="16" type="ORF">A0127_07945</name>
</gene>
<feature type="region of interest" description="Disordered" evidence="13">
    <location>
        <begin position="535"/>
        <end position="560"/>
    </location>
</feature>
<dbReference type="FunFam" id="3.20.110.10:FF:000009">
    <property type="entry name" value="1,4-alpha-glucan branching enzyme TK1436"/>
    <property type="match status" value="1"/>
</dbReference>
<comment type="similarity">
    <text evidence="2 12">Belongs to the glycosyl hydrolase 57 family.</text>
</comment>
<keyword evidence="17" id="KW-1185">Reference proteome</keyword>
<feature type="domain" description="1,4-alpha-glucan branching enzyme C-terminal" evidence="15">
    <location>
        <begin position="427"/>
        <end position="528"/>
    </location>
</feature>
<feature type="compositionally biased region" description="Basic and acidic residues" evidence="13">
    <location>
        <begin position="549"/>
        <end position="560"/>
    </location>
</feature>
<feature type="compositionally biased region" description="Basic and acidic residues" evidence="13">
    <location>
        <begin position="584"/>
        <end position="595"/>
    </location>
</feature>
<evidence type="ECO:0000256" key="7">
    <source>
        <dbReference type="ARBA" id="ARBA00075429"/>
    </source>
</evidence>
<dbReference type="RefSeq" id="WP_062390144.1">
    <property type="nucleotide sequence ID" value="NZ_CP014750.1"/>
</dbReference>
<organism evidence="16 17">
    <name type="scientific">Thermococcus peptonophilus</name>
    <dbReference type="NCBI Taxonomy" id="53952"/>
    <lineage>
        <taxon>Archaea</taxon>
        <taxon>Methanobacteriati</taxon>
        <taxon>Methanobacteriota</taxon>
        <taxon>Thermococci</taxon>
        <taxon>Thermococcales</taxon>
        <taxon>Thermococcaceae</taxon>
        <taxon>Thermococcus</taxon>
    </lineage>
</organism>
<evidence type="ECO:0000313" key="16">
    <source>
        <dbReference type="EMBL" id="AMQ19102.1"/>
    </source>
</evidence>
<evidence type="ECO:0000256" key="5">
    <source>
        <dbReference type="ARBA" id="ARBA00022679"/>
    </source>
</evidence>
<dbReference type="InterPro" id="IPR004300">
    <property type="entry name" value="Glyco_hydro_57_N"/>
</dbReference>
<dbReference type="STRING" id="53952.A0127_07945"/>
<dbReference type="EMBL" id="CP014750">
    <property type="protein sequence ID" value="AMQ19102.1"/>
    <property type="molecule type" value="Genomic_DNA"/>
</dbReference>
<dbReference type="InterPro" id="IPR015293">
    <property type="entry name" value="BE_C"/>
</dbReference>
<feature type="binding site" evidence="11">
    <location>
        <position position="261"/>
    </location>
    <ligand>
        <name>substrate</name>
    </ligand>
</feature>
<dbReference type="Pfam" id="PF03065">
    <property type="entry name" value="Glyco_hydro_57"/>
    <property type="match status" value="1"/>
</dbReference>
<comment type="catalytic activity">
    <reaction evidence="1">
        <text>Transfers a segment of a (1-&gt;4)-alpha-D-glucan chain to a primary hydroxy group in a similar glucan chain.</text>
        <dbReference type="EC" id="2.4.1.18"/>
    </reaction>
</comment>
<evidence type="ECO:0000313" key="17">
    <source>
        <dbReference type="Proteomes" id="UP000073604"/>
    </source>
</evidence>
<dbReference type="Gene3D" id="1.10.150.20">
    <property type="entry name" value="5' to 3' exonuclease, C-terminal subdomain"/>
    <property type="match status" value="1"/>
</dbReference>
<dbReference type="PANTHER" id="PTHR41695:SF1">
    <property type="entry name" value="1,4-ALPHA-GLUCAN BRANCHING ENZYME TK1436"/>
    <property type="match status" value="1"/>
</dbReference>
<feature type="active site" description="Nucleophile" evidence="10">
    <location>
        <position position="183"/>
    </location>
</feature>
<keyword evidence="5" id="KW-0808">Transferase</keyword>
<dbReference type="SUPFAM" id="SSF88688">
    <property type="entry name" value="Families 57/38 glycoside transferase middle domain"/>
    <property type="match status" value="1"/>
</dbReference>
<feature type="active site" description="Proton donor" evidence="10">
    <location>
        <position position="354"/>
    </location>
</feature>
<protein>
    <recommendedName>
        <fullName evidence="3">1,4-alpha-glucan branching enzyme</fullName>
        <ecNumber evidence="3">2.4.1.18</ecNumber>
    </recommendedName>
    <alternativeName>
        <fullName evidence="8">1,4-alpha-D-glucan:1,4-alpha-D-glucan 6-glucosyl-transferase</fullName>
    </alternativeName>
    <alternativeName>
        <fullName evidence="7">Alpha-(1-&gt;4)-glucan branching enzyme</fullName>
    </alternativeName>
    <alternativeName>
        <fullName evidence="9">Branching enzyme</fullName>
    </alternativeName>
</protein>
<evidence type="ECO:0000259" key="15">
    <source>
        <dbReference type="Pfam" id="PF09210"/>
    </source>
</evidence>
<evidence type="ECO:0000256" key="1">
    <source>
        <dbReference type="ARBA" id="ARBA00000826"/>
    </source>
</evidence>
<dbReference type="InterPro" id="IPR010995">
    <property type="entry name" value="DNA_repair_Rad51/TF_NusA_a-hlx"/>
</dbReference>
<dbReference type="GO" id="GO:0003844">
    <property type="term" value="F:1,4-alpha-glucan branching enzyme activity"/>
    <property type="evidence" value="ECO:0007669"/>
    <property type="project" value="UniProtKB-EC"/>
</dbReference>
<evidence type="ECO:0000256" key="11">
    <source>
        <dbReference type="PIRSR" id="PIRSR640042-2"/>
    </source>
</evidence>
<evidence type="ECO:0000256" key="3">
    <source>
        <dbReference type="ARBA" id="ARBA00012541"/>
    </source>
</evidence>